<organism evidence="16 17">
    <name type="scientific">Symbiochloris irregularis</name>
    <dbReference type="NCBI Taxonomy" id="706552"/>
    <lineage>
        <taxon>Eukaryota</taxon>
        <taxon>Viridiplantae</taxon>
        <taxon>Chlorophyta</taxon>
        <taxon>core chlorophytes</taxon>
        <taxon>Trebouxiophyceae</taxon>
        <taxon>Trebouxiales</taxon>
        <taxon>Trebouxiaceae</taxon>
        <taxon>Symbiochloris</taxon>
    </lineage>
</organism>
<keyword evidence="6 15" id="KW-0812">Transmembrane</keyword>
<keyword evidence="10" id="KW-0175">Coiled coil</keyword>
<gene>
    <name evidence="16" type="ORF">WJX73_007071</name>
</gene>
<reference evidence="16 17" key="1">
    <citation type="journal article" date="2024" name="Nat. Commun.">
        <title>Phylogenomics reveals the evolutionary origins of lichenization in chlorophyte algae.</title>
        <authorList>
            <person name="Puginier C."/>
            <person name="Libourel C."/>
            <person name="Otte J."/>
            <person name="Skaloud P."/>
            <person name="Haon M."/>
            <person name="Grisel S."/>
            <person name="Petersen M."/>
            <person name="Berrin J.G."/>
            <person name="Delaux P.M."/>
            <person name="Dal Grande F."/>
            <person name="Keller J."/>
        </authorList>
    </citation>
    <scope>NUCLEOTIDE SEQUENCE [LARGE SCALE GENOMIC DNA]</scope>
    <source>
        <strain evidence="16 17">SAG 2036</strain>
    </source>
</reference>
<feature type="compositionally biased region" description="Basic and acidic residues" evidence="14">
    <location>
        <begin position="61"/>
        <end position="73"/>
    </location>
</feature>
<comment type="caution">
    <text evidence="16">The sequence shown here is derived from an EMBL/GenBank/DDBJ whole genome shotgun (WGS) entry which is preliminary data.</text>
</comment>
<evidence type="ECO:0000256" key="1">
    <source>
        <dbReference type="ARBA" id="ARBA00004477"/>
    </source>
</evidence>
<evidence type="ECO:0000256" key="4">
    <source>
        <dbReference type="ARBA" id="ARBA00022568"/>
    </source>
</evidence>
<dbReference type="PANTHER" id="PTHR20917:SF0">
    <property type="entry name" value="CALCIUM LOAD-ACTIVATED CALCIUM CHANNEL"/>
    <property type="match status" value="1"/>
</dbReference>
<dbReference type="PANTHER" id="PTHR20917">
    <property type="entry name" value="PNAS-RELATED"/>
    <property type="match status" value="1"/>
</dbReference>
<dbReference type="GO" id="GO:0005262">
    <property type="term" value="F:calcium channel activity"/>
    <property type="evidence" value="ECO:0007669"/>
    <property type="project" value="UniProtKB-KW"/>
</dbReference>
<comment type="similarity">
    <text evidence="2">Belongs to the TMCO1 family.</text>
</comment>
<dbReference type="AlphaFoldDB" id="A0AAW1Q3I8"/>
<keyword evidence="11" id="KW-0406">Ion transport</keyword>
<proteinExistence type="inferred from homology"/>
<evidence type="ECO:0000256" key="7">
    <source>
        <dbReference type="ARBA" id="ARBA00022824"/>
    </source>
</evidence>
<evidence type="ECO:0000256" key="8">
    <source>
        <dbReference type="ARBA" id="ARBA00022837"/>
    </source>
</evidence>
<keyword evidence="17" id="KW-1185">Reference proteome</keyword>
<keyword evidence="3" id="KW-0813">Transport</keyword>
<evidence type="ECO:0000313" key="17">
    <source>
        <dbReference type="Proteomes" id="UP001465755"/>
    </source>
</evidence>
<evidence type="ECO:0000256" key="11">
    <source>
        <dbReference type="ARBA" id="ARBA00023065"/>
    </source>
</evidence>
<dbReference type="InterPro" id="IPR008559">
    <property type="entry name" value="TMCO1"/>
</dbReference>
<dbReference type="Proteomes" id="UP001465755">
    <property type="component" value="Unassembled WGS sequence"/>
</dbReference>
<dbReference type="InterPro" id="IPR002809">
    <property type="entry name" value="EMC3/TMCO1"/>
</dbReference>
<keyword evidence="9 15" id="KW-1133">Transmembrane helix</keyword>
<accession>A0AAW1Q3I8</accession>
<evidence type="ECO:0000256" key="10">
    <source>
        <dbReference type="ARBA" id="ARBA00023054"/>
    </source>
</evidence>
<evidence type="ECO:0000256" key="14">
    <source>
        <dbReference type="SAM" id="MobiDB-lite"/>
    </source>
</evidence>
<dbReference type="SMART" id="SM01415">
    <property type="entry name" value="DUF106"/>
    <property type="match status" value="1"/>
</dbReference>
<keyword evidence="7" id="KW-0256">Endoplasmic reticulum</keyword>
<keyword evidence="13" id="KW-0407">Ion channel</keyword>
<protein>
    <recommendedName>
        <fullName evidence="18">Calcium load-activated calcium channel</fullName>
    </recommendedName>
</protein>
<keyword evidence="8" id="KW-0106">Calcium</keyword>
<feature type="region of interest" description="Disordered" evidence="14">
    <location>
        <begin position="50"/>
        <end position="73"/>
    </location>
</feature>
<evidence type="ECO:0000256" key="15">
    <source>
        <dbReference type="SAM" id="Phobius"/>
    </source>
</evidence>
<dbReference type="EMBL" id="JALJOQ010000001">
    <property type="protein sequence ID" value="KAK9815078.1"/>
    <property type="molecule type" value="Genomic_DNA"/>
</dbReference>
<evidence type="ECO:0000256" key="5">
    <source>
        <dbReference type="ARBA" id="ARBA00022673"/>
    </source>
</evidence>
<evidence type="ECO:0000256" key="9">
    <source>
        <dbReference type="ARBA" id="ARBA00022989"/>
    </source>
</evidence>
<sequence>MVVGLPDIVEVVLFNFLAVLLSEIALYYAKYRQTGFKSVKEAVRRQVNRDSGKNGLGKLKSGRERKLERKDNNLKRDATKEVAMLRVYQGGVTAVMIFTVYRALNLAFWAKSIAKLPFEPASFLRMLAHRGLESPAANDCSMAFVLALCQLGIRPNLSLALGWGPSRRMNAMSAVIPNQQDVAAR</sequence>
<name>A0AAW1Q3I8_9CHLO</name>
<comment type="subcellular location">
    <subcellularLocation>
        <location evidence="1">Endoplasmic reticulum membrane</location>
        <topology evidence="1">Multi-pass membrane protein</topology>
    </subcellularLocation>
</comment>
<dbReference type="GO" id="GO:0005789">
    <property type="term" value="C:endoplasmic reticulum membrane"/>
    <property type="evidence" value="ECO:0007669"/>
    <property type="project" value="UniProtKB-SubCell"/>
</dbReference>
<evidence type="ECO:0008006" key="18">
    <source>
        <dbReference type="Google" id="ProtNLM"/>
    </source>
</evidence>
<evidence type="ECO:0000313" key="16">
    <source>
        <dbReference type="EMBL" id="KAK9815078.1"/>
    </source>
</evidence>
<keyword evidence="5" id="KW-0107">Calcium channel</keyword>
<evidence type="ECO:0000256" key="2">
    <source>
        <dbReference type="ARBA" id="ARBA00006537"/>
    </source>
</evidence>
<evidence type="ECO:0000256" key="3">
    <source>
        <dbReference type="ARBA" id="ARBA00022448"/>
    </source>
</evidence>
<evidence type="ECO:0000256" key="13">
    <source>
        <dbReference type="ARBA" id="ARBA00023303"/>
    </source>
</evidence>
<evidence type="ECO:0000256" key="6">
    <source>
        <dbReference type="ARBA" id="ARBA00022692"/>
    </source>
</evidence>
<feature type="transmembrane region" description="Helical" evidence="15">
    <location>
        <begin position="12"/>
        <end position="29"/>
    </location>
</feature>
<evidence type="ECO:0000256" key="12">
    <source>
        <dbReference type="ARBA" id="ARBA00023136"/>
    </source>
</evidence>
<keyword evidence="12 15" id="KW-0472">Membrane</keyword>
<dbReference type="Pfam" id="PF01956">
    <property type="entry name" value="EMC3_TMCO1"/>
    <property type="match status" value="1"/>
</dbReference>
<dbReference type="GO" id="GO:0032469">
    <property type="term" value="P:endoplasmic reticulum calcium ion homeostasis"/>
    <property type="evidence" value="ECO:0007669"/>
    <property type="project" value="InterPro"/>
</dbReference>
<keyword evidence="4" id="KW-0109">Calcium transport</keyword>